<protein>
    <submittedName>
        <fullName evidence="1">Uncharacterized protein</fullName>
    </submittedName>
</protein>
<sequence>MSTKGFKFYNVISYDCELMCRRNCSCLAYYYSEGTDCEIWFKGAKFIHTKNDDPRGQTINFVGRFKKAENRWTISLIAIGGFVGALIFCYICYVIIKKWKEEVKRRITRAMLIKEIRGHTVDSSLYDIADQGSKVHNSGNEIQILSFRSIVTATKNFSIANKLGQGGFGSVYKGKLPDGQDIAIKRLSKRSGQGLYAMNGIVSIKTDVFSFGVLVLEILSGRKTNSRSQLYYSPNLIGLAWQLWNEGKVMELIDQSLLDCCPIDEALRCVQLGLLCVQDRASDRPSMLEVVSILSKETVSLLAPKKPLFCIDAEANESHELEEMQKAFSINGVTISVLDAR</sequence>
<comment type="caution">
    <text evidence="1">The sequence shown here is derived from an EMBL/GenBank/DDBJ whole genome shotgun (WGS) entry which is preliminary data.</text>
</comment>
<gene>
    <name evidence="1" type="ORF">L6164_026050</name>
</gene>
<organism evidence="1 2">
    <name type="scientific">Bauhinia variegata</name>
    <name type="common">Purple orchid tree</name>
    <name type="synonym">Phanera variegata</name>
    <dbReference type="NCBI Taxonomy" id="167791"/>
    <lineage>
        <taxon>Eukaryota</taxon>
        <taxon>Viridiplantae</taxon>
        <taxon>Streptophyta</taxon>
        <taxon>Embryophyta</taxon>
        <taxon>Tracheophyta</taxon>
        <taxon>Spermatophyta</taxon>
        <taxon>Magnoliopsida</taxon>
        <taxon>eudicotyledons</taxon>
        <taxon>Gunneridae</taxon>
        <taxon>Pentapetalae</taxon>
        <taxon>rosids</taxon>
        <taxon>fabids</taxon>
        <taxon>Fabales</taxon>
        <taxon>Fabaceae</taxon>
        <taxon>Cercidoideae</taxon>
        <taxon>Cercideae</taxon>
        <taxon>Bauhiniinae</taxon>
        <taxon>Bauhinia</taxon>
    </lineage>
</organism>
<keyword evidence="2" id="KW-1185">Reference proteome</keyword>
<dbReference type="Proteomes" id="UP000828941">
    <property type="component" value="Chromosome 10"/>
</dbReference>
<evidence type="ECO:0000313" key="1">
    <source>
        <dbReference type="EMBL" id="KAI4318261.1"/>
    </source>
</evidence>
<name>A0ACB9M2V1_BAUVA</name>
<proteinExistence type="predicted"/>
<reference evidence="1 2" key="1">
    <citation type="journal article" date="2022" name="DNA Res.">
        <title>Chromosomal-level genome assembly of the orchid tree Bauhinia variegata (Leguminosae; Cercidoideae) supports the allotetraploid origin hypothesis of Bauhinia.</title>
        <authorList>
            <person name="Zhong Y."/>
            <person name="Chen Y."/>
            <person name="Zheng D."/>
            <person name="Pang J."/>
            <person name="Liu Y."/>
            <person name="Luo S."/>
            <person name="Meng S."/>
            <person name="Qian L."/>
            <person name="Wei D."/>
            <person name="Dai S."/>
            <person name="Zhou R."/>
        </authorList>
    </citation>
    <scope>NUCLEOTIDE SEQUENCE [LARGE SCALE GENOMIC DNA]</scope>
    <source>
        <strain evidence="1">BV-YZ2020</strain>
    </source>
</reference>
<evidence type="ECO:0000313" key="2">
    <source>
        <dbReference type="Proteomes" id="UP000828941"/>
    </source>
</evidence>
<dbReference type="EMBL" id="CM039435">
    <property type="protein sequence ID" value="KAI4318261.1"/>
    <property type="molecule type" value="Genomic_DNA"/>
</dbReference>
<accession>A0ACB9M2V1</accession>